<evidence type="ECO:0000256" key="1">
    <source>
        <dbReference type="ARBA" id="ARBA00001974"/>
    </source>
</evidence>
<gene>
    <name evidence="6" type="ORF">ACFQ07_22045</name>
</gene>
<keyword evidence="4" id="KW-0560">Oxidoreductase</keyword>
<comment type="caution">
    <text evidence="6">The sequence shown here is derived from an EMBL/GenBank/DDBJ whole genome shotgun (WGS) entry which is preliminary data.</text>
</comment>
<dbReference type="Pfam" id="PF00890">
    <property type="entry name" value="FAD_binding_2"/>
    <property type="match status" value="1"/>
</dbReference>
<name>A0ABW3CK60_9ACTN</name>
<accession>A0ABW3CK60</accession>
<proteinExistence type="predicted"/>
<feature type="domain" description="FAD-dependent oxidoreductase 2 FAD-binding" evidence="5">
    <location>
        <begin position="13"/>
        <end position="122"/>
    </location>
</feature>
<evidence type="ECO:0000313" key="7">
    <source>
        <dbReference type="Proteomes" id="UP001597083"/>
    </source>
</evidence>
<dbReference type="Gene3D" id="3.50.50.60">
    <property type="entry name" value="FAD/NAD(P)-binding domain"/>
    <property type="match status" value="1"/>
</dbReference>
<keyword evidence="7" id="KW-1185">Reference proteome</keyword>
<evidence type="ECO:0000256" key="3">
    <source>
        <dbReference type="ARBA" id="ARBA00022827"/>
    </source>
</evidence>
<sequence length="148" mass="15514">MSAEQDHFDETADVVVVGSGGAALTAAYTAASSGLSTIVLEKTQYFGGTSAYSGASIWLPGNQALKRAGLADSVELGRAYFTAVVGDRTPAELQDAFLSTGPELVEFLEKDPALEFQYIPFPDYFEAPGRFDGGRSITPAPLPSAELG</sequence>
<dbReference type="SUPFAM" id="SSF51905">
    <property type="entry name" value="FAD/NAD(P)-binding domain"/>
    <property type="match status" value="1"/>
</dbReference>
<dbReference type="PANTHER" id="PTHR43400">
    <property type="entry name" value="FUMARATE REDUCTASE"/>
    <property type="match status" value="1"/>
</dbReference>
<comment type="cofactor">
    <cofactor evidence="1">
        <name>FAD</name>
        <dbReference type="ChEBI" id="CHEBI:57692"/>
    </cofactor>
</comment>
<dbReference type="EMBL" id="JBHTIR010003268">
    <property type="protein sequence ID" value="MFD0854939.1"/>
    <property type="molecule type" value="Genomic_DNA"/>
</dbReference>
<dbReference type="InterPro" id="IPR050315">
    <property type="entry name" value="FAD-oxidoreductase_2"/>
</dbReference>
<evidence type="ECO:0000313" key="6">
    <source>
        <dbReference type="EMBL" id="MFD0854939.1"/>
    </source>
</evidence>
<evidence type="ECO:0000256" key="2">
    <source>
        <dbReference type="ARBA" id="ARBA00022630"/>
    </source>
</evidence>
<keyword evidence="2" id="KW-0285">Flavoprotein</keyword>
<organism evidence="6 7">
    <name type="scientific">Actinomadura adrarensis</name>
    <dbReference type="NCBI Taxonomy" id="1819600"/>
    <lineage>
        <taxon>Bacteria</taxon>
        <taxon>Bacillati</taxon>
        <taxon>Actinomycetota</taxon>
        <taxon>Actinomycetes</taxon>
        <taxon>Streptosporangiales</taxon>
        <taxon>Thermomonosporaceae</taxon>
        <taxon>Actinomadura</taxon>
    </lineage>
</organism>
<evidence type="ECO:0000259" key="5">
    <source>
        <dbReference type="Pfam" id="PF00890"/>
    </source>
</evidence>
<protein>
    <submittedName>
        <fullName evidence="6">FAD-dependent oxidoreductase</fullName>
    </submittedName>
</protein>
<dbReference type="InterPro" id="IPR036188">
    <property type="entry name" value="FAD/NAD-bd_sf"/>
</dbReference>
<evidence type="ECO:0000256" key="4">
    <source>
        <dbReference type="ARBA" id="ARBA00023002"/>
    </source>
</evidence>
<keyword evidence="3" id="KW-0274">FAD</keyword>
<feature type="non-terminal residue" evidence="6">
    <location>
        <position position="148"/>
    </location>
</feature>
<reference evidence="7" key="1">
    <citation type="journal article" date="2019" name="Int. J. Syst. Evol. Microbiol.">
        <title>The Global Catalogue of Microorganisms (GCM) 10K type strain sequencing project: providing services to taxonomists for standard genome sequencing and annotation.</title>
        <authorList>
            <consortium name="The Broad Institute Genomics Platform"/>
            <consortium name="The Broad Institute Genome Sequencing Center for Infectious Disease"/>
            <person name="Wu L."/>
            <person name="Ma J."/>
        </authorList>
    </citation>
    <scope>NUCLEOTIDE SEQUENCE [LARGE SCALE GENOMIC DNA]</scope>
    <source>
        <strain evidence="7">JCM 31696</strain>
    </source>
</reference>
<dbReference type="Proteomes" id="UP001597083">
    <property type="component" value="Unassembled WGS sequence"/>
</dbReference>
<dbReference type="PANTHER" id="PTHR43400:SF10">
    <property type="entry name" value="3-OXOSTEROID 1-DEHYDROGENASE"/>
    <property type="match status" value="1"/>
</dbReference>
<dbReference type="InterPro" id="IPR003953">
    <property type="entry name" value="FAD-dep_OxRdtase_2_FAD-bd"/>
</dbReference>